<dbReference type="EC" id="2.5.1.54" evidence="8"/>
<dbReference type="GO" id="GO:0009423">
    <property type="term" value="P:chorismate biosynthetic process"/>
    <property type="evidence" value="ECO:0007669"/>
    <property type="project" value="UniProtKB-UniPathway"/>
</dbReference>
<dbReference type="PIRSF" id="PIRSF001361">
    <property type="entry name" value="DAHP_synthase"/>
    <property type="match status" value="1"/>
</dbReference>
<dbReference type="GO" id="GO:0005737">
    <property type="term" value="C:cytoplasm"/>
    <property type="evidence" value="ECO:0007669"/>
    <property type="project" value="TreeGrafter"/>
</dbReference>
<evidence type="ECO:0000256" key="5">
    <source>
        <dbReference type="ARBA" id="ARBA00022679"/>
    </source>
</evidence>
<dbReference type="PANTHER" id="PTHR21225:SF12">
    <property type="entry name" value="PHOSPHO-2-DEHYDRO-3-DEOXYHEPTONATE ALDOLASE, TYROSINE-INHIBITED"/>
    <property type="match status" value="1"/>
</dbReference>
<evidence type="ECO:0000256" key="3">
    <source>
        <dbReference type="ARBA" id="ARBA00007985"/>
    </source>
</evidence>
<protein>
    <recommendedName>
        <fullName evidence="8">Phospho-2-dehydro-3-deoxyheptonate aldolase</fullName>
        <ecNumber evidence="8">2.5.1.54</ecNumber>
    </recommendedName>
</protein>
<evidence type="ECO:0000256" key="1">
    <source>
        <dbReference type="ARBA" id="ARBA00003726"/>
    </source>
</evidence>
<evidence type="ECO:0000256" key="7">
    <source>
        <dbReference type="ARBA" id="ARBA00047508"/>
    </source>
</evidence>
<evidence type="ECO:0000256" key="6">
    <source>
        <dbReference type="ARBA" id="ARBA00023141"/>
    </source>
</evidence>
<keyword evidence="11" id="KW-1185">Reference proteome</keyword>
<gene>
    <name evidence="10" type="primary">aroF</name>
    <name evidence="10" type="ordered locus">Acin_1697</name>
</gene>
<dbReference type="RefSeq" id="WP_009016172.1">
    <property type="nucleotide sequence ID" value="NC_016077.1"/>
</dbReference>
<reference evidence="10 11" key="1">
    <citation type="journal article" date="2011" name="J. Bacteriol.">
        <title>Complete genome sequence of Acidaminococcus intestini RYC-MR95, a Gram-negative bacterium from the phylum Firmicutes.</title>
        <authorList>
            <person name="D'Auria G."/>
            <person name="Galan J.C."/>
            <person name="Rodriguez-Alcayna M."/>
            <person name="Moya A."/>
            <person name="Baquero F."/>
            <person name="Latorre A."/>
        </authorList>
    </citation>
    <scope>NUCLEOTIDE SEQUENCE [LARGE SCALE GENOMIC DNA]</scope>
    <source>
        <strain evidence="10 11">RyC-MR95</strain>
    </source>
</reference>
<dbReference type="eggNOG" id="COG0722">
    <property type="taxonomic scope" value="Bacteria"/>
</dbReference>
<name>G4Q3A5_ACIIR</name>
<feature type="domain" description="DAHP synthetase I/KDSA" evidence="9">
    <location>
        <begin position="36"/>
        <end position="336"/>
    </location>
</feature>
<keyword evidence="6 8" id="KW-0057">Aromatic amino acid biosynthesis</keyword>
<dbReference type="UniPathway" id="UPA00053">
    <property type="reaction ID" value="UER00084"/>
</dbReference>
<dbReference type="GO" id="GO:0008652">
    <property type="term" value="P:amino acid biosynthetic process"/>
    <property type="evidence" value="ECO:0007669"/>
    <property type="project" value="UniProtKB-KW"/>
</dbReference>
<dbReference type="HOGENOM" id="CLU_030903_0_0_9"/>
<dbReference type="GO" id="GO:0009073">
    <property type="term" value="P:aromatic amino acid family biosynthetic process"/>
    <property type="evidence" value="ECO:0007669"/>
    <property type="project" value="UniProtKB-KW"/>
</dbReference>
<comment type="catalytic activity">
    <reaction evidence="7 8">
        <text>D-erythrose 4-phosphate + phosphoenolpyruvate + H2O = 7-phospho-2-dehydro-3-deoxy-D-arabino-heptonate + phosphate</text>
        <dbReference type="Rhea" id="RHEA:14717"/>
        <dbReference type="ChEBI" id="CHEBI:15377"/>
        <dbReference type="ChEBI" id="CHEBI:16897"/>
        <dbReference type="ChEBI" id="CHEBI:43474"/>
        <dbReference type="ChEBI" id="CHEBI:58394"/>
        <dbReference type="ChEBI" id="CHEBI:58702"/>
        <dbReference type="EC" id="2.5.1.54"/>
    </reaction>
</comment>
<dbReference type="GeneID" id="92878994"/>
<comment type="function">
    <text evidence="1 8">Stereospecific condensation of phosphoenolpyruvate (PEP) and D-erythrose-4-phosphate (E4P) giving rise to 3-deoxy-D-arabino-heptulosonate-7-phosphate (DAHP).</text>
</comment>
<dbReference type="Gene3D" id="3.20.20.70">
    <property type="entry name" value="Aldolase class I"/>
    <property type="match status" value="1"/>
</dbReference>
<dbReference type="AlphaFoldDB" id="G4Q3A5"/>
<evidence type="ECO:0000259" key="9">
    <source>
        <dbReference type="Pfam" id="PF00793"/>
    </source>
</evidence>
<comment type="pathway">
    <text evidence="2 8">Metabolic intermediate biosynthesis; chorismate biosynthesis; chorismate from D-erythrose 4-phosphate and phosphoenolpyruvate: step 1/7.</text>
</comment>
<dbReference type="PANTHER" id="PTHR21225">
    <property type="entry name" value="PHOSPHO-2-DEHYDRO-3-DEOXYHEPTONATE ALDOLASE DAHP SYNTHETASE"/>
    <property type="match status" value="1"/>
</dbReference>
<dbReference type="NCBIfam" id="TIGR00034">
    <property type="entry name" value="aroFGH"/>
    <property type="match status" value="1"/>
</dbReference>
<dbReference type="SUPFAM" id="SSF51569">
    <property type="entry name" value="Aldolase"/>
    <property type="match status" value="1"/>
</dbReference>
<dbReference type="Pfam" id="PF00793">
    <property type="entry name" value="DAHP_synth_1"/>
    <property type="match status" value="1"/>
</dbReference>
<comment type="similarity">
    <text evidence="3 8">Belongs to the class-I DAHP synthase family.</text>
</comment>
<dbReference type="Proteomes" id="UP000007093">
    <property type="component" value="Chromosome"/>
</dbReference>
<keyword evidence="5 8" id="KW-0808">Transferase</keyword>
<dbReference type="PATRIC" id="fig|568816.4.peg.1647"/>
<organism evidence="10 11">
    <name type="scientific">Acidaminococcus intestini (strain RyC-MR95)</name>
    <dbReference type="NCBI Taxonomy" id="568816"/>
    <lineage>
        <taxon>Bacteria</taxon>
        <taxon>Bacillati</taxon>
        <taxon>Bacillota</taxon>
        <taxon>Negativicutes</taxon>
        <taxon>Acidaminococcales</taxon>
        <taxon>Acidaminococcaceae</taxon>
        <taxon>Acidaminococcus</taxon>
    </lineage>
</organism>
<evidence type="ECO:0000313" key="11">
    <source>
        <dbReference type="Proteomes" id="UP000007093"/>
    </source>
</evidence>
<evidence type="ECO:0000256" key="2">
    <source>
        <dbReference type="ARBA" id="ARBA00004688"/>
    </source>
</evidence>
<proteinExistence type="inferred from homology"/>
<evidence type="ECO:0000256" key="4">
    <source>
        <dbReference type="ARBA" id="ARBA00022605"/>
    </source>
</evidence>
<dbReference type="InterPro" id="IPR013785">
    <property type="entry name" value="Aldolase_TIM"/>
</dbReference>
<dbReference type="EMBL" id="CP003058">
    <property type="protein sequence ID" value="AEQ22911.1"/>
    <property type="molecule type" value="Genomic_DNA"/>
</dbReference>
<dbReference type="KEGG" id="ain:Acin_1697"/>
<sequence>MELEMEFIRKLPSPQELKMEHPVDPGLYQIKTRRDQEIRDILTGKDARFLLIIGPCSADNEDAVTEYCTRLARVQEEVKETLFLIPRVYTNKPRTIGVGYKGMLHQPDPHGGEDMLKGILACRKMHERVIRETGFTCAEEILYPENHRYLSDLISYAAIGARSVEDQLHRMIASGVGIPVGMKNPTSGDISVMLNSIAAAQHEQQFLFRGWEVRTKGNPLAHAILRGYVDQFGRSLPNYHYEDLVRLHESYGKRGLSHPAVIIDANHANSGKKYLEQVRIANDVLYSRHMNPDLRKLVKGIMIESYLEDGSQSIEEGVYGKSITDPCLGWEKTEALIKELAGRVQG</sequence>
<dbReference type="InterPro" id="IPR006219">
    <property type="entry name" value="DAHP_synth_1"/>
</dbReference>
<keyword evidence="4 8" id="KW-0028">Amino-acid biosynthesis</keyword>
<dbReference type="STRING" id="568816.Acin_1697"/>
<dbReference type="InterPro" id="IPR006218">
    <property type="entry name" value="DAHP1/KDSA"/>
</dbReference>
<evidence type="ECO:0000313" key="10">
    <source>
        <dbReference type="EMBL" id="AEQ22911.1"/>
    </source>
</evidence>
<dbReference type="InParanoid" id="G4Q3A5"/>
<accession>G4Q3A5</accession>
<dbReference type="NCBIfam" id="NF009395">
    <property type="entry name" value="PRK12755.1"/>
    <property type="match status" value="1"/>
</dbReference>
<evidence type="ECO:0000256" key="8">
    <source>
        <dbReference type="PIRNR" id="PIRNR001361"/>
    </source>
</evidence>
<dbReference type="GO" id="GO:0003849">
    <property type="term" value="F:3-deoxy-7-phosphoheptulonate synthase activity"/>
    <property type="evidence" value="ECO:0007669"/>
    <property type="project" value="UniProtKB-EC"/>
</dbReference>